<sequence length="266" mass="27788">MAITLSGLAIGMLGFASSASRRRYPGGGGDDPHDLPPPTPVGGWGWEEGIDGSSSDSSSTMPPGVVNMSEWTALALLASSIGLAAYALVCFLWRSQQFSEWLTSPHSNTNAIRYDDVVGSLSLMAFVVLTFIALILLNLFDLLALMSAGTPGKDGPPVPAGQPCLPTTPYAPDAPFEPPLPPMEPSEPPDGAYHQQYQALEVVQQVAAGLAGQVQLSRAWAAGEHQAGAAAGGPVAHAVRAAARALLQGIAAARQVWDQRYGYVQE</sequence>
<dbReference type="EMBL" id="HBFB01002837">
    <property type="protein sequence ID" value="CAD8665597.1"/>
    <property type="molecule type" value="Transcribed_RNA"/>
</dbReference>
<organism evidence="4">
    <name type="scientific">Chlamydomonas leiostraca</name>
    <dbReference type="NCBI Taxonomy" id="1034604"/>
    <lineage>
        <taxon>Eukaryota</taxon>
        <taxon>Viridiplantae</taxon>
        <taxon>Chlorophyta</taxon>
        <taxon>core chlorophytes</taxon>
        <taxon>Chlorophyceae</taxon>
        <taxon>CS clade</taxon>
        <taxon>Chlamydomonadales</taxon>
        <taxon>Chlamydomonadaceae</taxon>
        <taxon>Chlamydomonas</taxon>
    </lineage>
</organism>
<accession>A0A7S0WFH7</accession>
<keyword evidence="3" id="KW-0732">Signal</keyword>
<evidence type="ECO:0000313" key="4">
    <source>
        <dbReference type="EMBL" id="CAD8665597.1"/>
    </source>
</evidence>
<evidence type="ECO:0000256" key="2">
    <source>
        <dbReference type="SAM" id="Phobius"/>
    </source>
</evidence>
<protein>
    <submittedName>
        <fullName evidence="4">Uncharacterized protein</fullName>
    </submittedName>
</protein>
<evidence type="ECO:0000256" key="3">
    <source>
        <dbReference type="SAM" id="SignalP"/>
    </source>
</evidence>
<feature type="compositionally biased region" description="Pro residues" evidence="1">
    <location>
        <begin position="175"/>
        <end position="188"/>
    </location>
</feature>
<name>A0A7S0WFH7_9CHLO</name>
<gene>
    <name evidence="4" type="ORF">CLEI1391_LOCUS1475</name>
</gene>
<proteinExistence type="predicted"/>
<feature type="transmembrane region" description="Helical" evidence="2">
    <location>
        <begin position="71"/>
        <end position="93"/>
    </location>
</feature>
<keyword evidence="2" id="KW-0472">Membrane</keyword>
<feature type="region of interest" description="Disordered" evidence="1">
    <location>
        <begin position="168"/>
        <end position="191"/>
    </location>
</feature>
<feature type="chain" id="PRO_5030850639" evidence="3">
    <location>
        <begin position="19"/>
        <end position="266"/>
    </location>
</feature>
<feature type="region of interest" description="Disordered" evidence="1">
    <location>
        <begin position="23"/>
        <end position="61"/>
    </location>
</feature>
<dbReference type="AlphaFoldDB" id="A0A7S0WFH7"/>
<evidence type="ECO:0000256" key="1">
    <source>
        <dbReference type="SAM" id="MobiDB-lite"/>
    </source>
</evidence>
<feature type="transmembrane region" description="Helical" evidence="2">
    <location>
        <begin position="114"/>
        <end position="137"/>
    </location>
</feature>
<feature type="signal peptide" evidence="3">
    <location>
        <begin position="1"/>
        <end position="18"/>
    </location>
</feature>
<keyword evidence="2" id="KW-1133">Transmembrane helix</keyword>
<reference evidence="4" key="1">
    <citation type="submission" date="2021-01" db="EMBL/GenBank/DDBJ databases">
        <authorList>
            <person name="Corre E."/>
            <person name="Pelletier E."/>
            <person name="Niang G."/>
            <person name="Scheremetjew M."/>
            <person name="Finn R."/>
            <person name="Kale V."/>
            <person name="Holt S."/>
            <person name="Cochrane G."/>
            <person name="Meng A."/>
            <person name="Brown T."/>
            <person name="Cohen L."/>
        </authorList>
    </citation>
    <scope>NUCLEOTIDE SEQUENCE</scope>
    <source>
        <strain evidence="4">SAG 11-49</strain>
    </source>
</reference>
<keyword evidence="2" id="KW-0812">Transmembrane</keyword>